<dbReference type="EMBL" id="MHCP01000014">
    <property type="protein sequence ID" value="OGY24264.1"/>
    <property type="molecule type" value="Genomic_DNA"/>
</dbReference>
<comment type="caution">
    <text evidence="1">The sequence shown here is derived from an EMBL/GenBank/DDBJ whole genome shotgun (WGS) entry which is preliminary data.</text>
</comment>
<sequence>MNKAINPCIRCGKERIKGKETTIPNAYSDIKSTMYICPDPECQKKVEEELAAKAAKRQSFIDKRIHFSKKNKK</sequence>
<evidence type="ECO:0008006" key="3">
    <source>
        <dbReference type="Google" id="ProtNLM"/>
    </source>
</evidence>
<gene>
    <name evidence="1" type="ORF">A2172_00130</name>
</gene>
<protein>
    <recommendedName>
        <fullName evidence="3">YlxR domain-containing protein</fullName>
    </recommendedName>
</protein>
<dbReference type="Proteomes" id="UP000176631">
    <property type="component" value="Unassembled WGS sequence"/>
</dbReference>
<dbReference type="STRING" id="1802593.A2172_00130"/>
<dbReference type="AlphaFoldDB" id="A0A1G1W9G2"/>
<evidence type="ECO:0000313" key="1">
    <source>
        <dbReference type="EMBL" id="OGY24264.1"/>
    </source>
</evidence>
<accession>A0A1G1W9G2</accession>
<organism evidence="1 2">
    <name type="scientific">Candidatus Woykebacteria bacterium RBG_13_40_15</name>
    <dbReference type="NCBI Taxonomy" id="1802593"/>
    <lineage>
        <taxon>Bacteria</taxon>
        <taxon>Candidatus Woykeibacteriota</taxon>
    </lineage>
</organism>
<name>A0A1G1W9G2_9BACT</name>
<reference evidence="1 2" key="1">
    <citation type="journal article" date="2016" name="Nat. Commun.">
        <title>Thousands of microbial genomes shed light on interconnected biogeochemical processes in an aquifer system.</title>
        <authorList>
            <person name="Anantharaman K."/>
            <person name="Brown C.T."/>
            <person name="Hug L.A."/>
            <person name="Sharon I."/>
            <person name="Castelle C.J."/>
            <person name="Probst A.J."/>
            <person name="Thomas B.C."/>
            <person name="Singh A."/>
            <person name="Wilkins M.J."/>
            <person name="Karaoz U."/>
            <person name="Brodie E.L."/>
            <person name="Williams K.H."/>
            <person name="Hubbard S.S."/>
            <person name="Banfield J.F."/>
        </authorList>
    </citation>
    <scope>NUCLEOTIDE SEQUENCE [LARGE SCALE GENOMIC DNA]</scope>
</reference>
<evidence type="ECO:0000313" key="2">
    <source>
        <dbReference type="Proteomes" id="UP000176631"/>
    </source>
</evidence>
<proteinExistence type="predicted"/>